<dbReference type="KEGG" id="fls:GLV81_02960"/>
<reference evidence="1 2" key="1">
    <citation type="submission" date="2019-11" db="EMBL/GenBank/DDBJ databases">
        <authorList>
            <person name="Im W.T."/>
        </authorList>
    </citation>
    <scope>NUCLEOTIDE SEQUENCE [LARGE SCALE GENOMIC DNA]</scope>
    <source>
        <strain evidence="1 2">SB-02</strain>
    </source>
</reference>
<name>A0A6I6GX66_9BACT</name>
<accession>A0A6I6GX66</accession>
<sequence>MFDWLPKNRQNRYTLLLRREKIIAGCLLLAAQSTQAQQVQYSGWLASFNTIKLKGKWALHAELQLRSTNHIAQLQTLLPRVGLNYQVRSNHVATAGYAYIPNRYRAGAVDGLVAEHRLWQQYIINQPLSKAVALQHRFRLEERWLPNVACRGQCVGKNRQPFYHKVSLLQ</sequence>
<proteinExistence type="predicted"/>
<dbReference type="Pfam" id="PF10677">
    <property type="entry name" value="DUF2490"/>
    <property type="match status" value="1"/>
</dbReference>
<dbReference type="Proteomes" id="UP000426027">
    <property type="component" value="Chromosome"/>
</dbReference>
<evidence type="ECO:0000313" key="1">
    <source>
        <dbReference type="EMBL" id="QGW27201.1"/>
    </source>
</evidence>
<keyword evidence="2" id="KW-1185">Reference proteome</keyword>
<evidence type="ECO:0000313" key="2">
    <source>
        <dbReference type="Proteomes" id="UP000426027"/>
    </source>
</evidence>
<dbReference type="InterPro" id="IPR019619">
    <property type="entry name" value="DUF2490"/>
</dbReference>
<organism evidence="1 2">
    <name type="scientific">Phnomibacter ginsenosidimutans</name>
    <dbReference type="NCBI Taxonomy" id="2676868"/>
    <lineage>
        <taxon>Bacteria</taxon>
        <taxon>Pseudomonadati</taxon>
        <taxon>Bacteroidota</taxon>
        <taxon>Chitinophagia</taxon>
        <taxon>Chitinophagales</taxon>
        <taxon>Chitinophagaceae</taxon>
        <taxon>Phnomibacter</taxon>
    </lineage>
</organism>
<dbReference type="EMBL" id="CP046566">
    <property type="protein sequence ID" value="QGW27201.1"/>
    <property type="molecule type" value="Genomic_DNA"/>
</dbReference>
<dbReference type="AlphaFoldDB" id="A0A6I6GX66"/>
<gene>
    <name evidence="1" type="ORF">GLV81_02960</name>
</gene>
<protein>
    <submittedName>
        <fullName evidence="1">DUF2490 domain-containing protein</fullName>
    </submittedName>
</protein>